<proteinExistence type="inferred from homology"/>
<reference evidence="11 12" key="1">
    <citation type="journal article" date="2018" name="Genome Biol. Evol.">
        <title>Multiple Roots of Fruiting Body Formation in Amoebozoa.</title>
        <authorList>
            <person name="Hillmann F."/>
            <person name="Forbes G."/>
            <person name="Novohradska S."/>
            <person name="Ferling I."/>
            <person name="Riege K."/>
            <person name="Groth M."/>
            <person name="Westermann M."/>
            <person name="Marz M."/>
            <person name="Spaller T."/>
            <person name="Winckler T."/>
            <person name="Schaap P."/>
            <person name="Glockner G."/>
        </authorList>
    </citation>
    <scope>NUCLEOTIDE SEQUENCE [LARGE SCALE GENOMIC DNA]</scope>
    <source>
        <strain evidence="11 12">Jena</strain>
    </source>
</reference>
<dbReference type="PANTHER" id="PTHR13121:SF0">
    <property type="entry name" value="PHOSPHATIDYLINOSITOL GLYCAN ANCHOR BIOSYNTHESIS CLASS U PROTEIN"/>
    <property type="match status" value="1"/>
</dbReference>
<organism evidence="11 12">
    <name type="scientific">Planoprotostelium fungivorum</name>
    <dbReference type="NCBI Taxonomy" id="1890364"/>
    <lineage>
        <taxon>Eukaryota</taxon>
        <taxon>Amoebozoa</taxon>
        <taxon>Evosea</taxon>
        <taxon>Variosea</taxon>
        <taxon>Cavosteliida</taxon>
        <taxon>Cavosteliaceae</taxon>
        <taxon>Planoprotostelium</taxon>
    </lineage>
</organism>
<evidence type="ECO:0000256" key="5">
    <source>
        <dbReference type="ARBA" id="ARBA00022692"/>
    </source>
</evidence>
<feature type="transmembrane region" description="Helical" evidence="10">
    <location>
        <begin position="382"/>
        <end position="407"/>
    </location>
</feature>
<evidence type="ECO:0000256" key="6">
    <source>
        <dbReference type="ARBA" id="ARBA00022824"/>
    </source>
</evidence>
<feature type="transmembrane region" description="Helical" evidence="10">
    <location>
        <begin position="107"/>
        <end position="132"/>
    </location>
</feature>
<keyword evidence="6" id="KW-0256">Endoplasmic reticulum</keyword>
<dbReference type="GO" id="GO:0006506">
    <property type="term" value="P:GPI anchor biosynthetic process"/>
    <property type="evidence" value="ECO:0007669"/>
    <property type="project" value="UniProtKB-UniPathway"/>
</dbReference>
<keyword evidence="4" id="KW-0337">GPI-anchor biosynthesis</keyword>
<keyword evidence="8 10" id="KW-0472">Membrane</keyword>
<evidence type="ECO:0000256" key="3">
    <source>
        <dbReference type="ARBA" id="ARBA00010026"/>
    </source>
</evidence>
<dbReference type="PANTHER" id="PTHR13121">
    <property type="entry name" value="GPI TRANSAMIDASE COMPONENT PIG-U"/>
    <property type="match status" value="1"/>
</dbReference>
<feature type="transmembrane region" description="Helical" evidence="10">
    <location>
        <begin position="254"/>
        <end position="275"/>
    </location>
</feature>
<name>A0A2P6NJW6_9EUKA</name>
<evidence type="ECO:0000313" key="11">
    <source>
        <dbReference type="EMBL" id="PRP84240.1"/>
    </source>
</evidence>
<evidence type="ECO:0000256" key="2">
    <source>
        <dbReference type="ARBA" id="ARBA00004687"/>
    </source>
</evidence>
<comment type="similarity">
    <text evidence="3">Belongs to the PIGU family.</text>
</comment>
<evidence type="ECO:0000313" key="12">
    <source>
        <dbReference type="Proteomes" id="UP000241769"/>
    </source>
</evidence>
<protein>
    <recommendedName>
        <fullName evidence="13">GPI transamidase subunit PIG-U</fullName>
    </recommendedName>
</protein>
<evidence type="ECO:0000256" key="9">
    <source>
        <dbReference type="SAM" id="MobiDB-lite"/>
    </source>
</evidence>
<feature type="transmembrane region" description="Helical" evidence="10">
    <location>
        <begin position="153"/>
        <end position="179"/>
    </location>
</feature>
<feature type="transmembrane region" description="Helical" evidence="10">
    <location>
        <begin position="225"/>
        <end position="242"/>
    </location>
</feature>
<feature type="transmembrane region" description="Helical" evidence="10">
    <location>
        <begin position="191"/>
        <end position="213"/>
    </location>
</feature>
<feature type="region of interest" description="Disordered" evidence="9">
    <location>
        <begin position="411"/>
        <end position="431"/>
    </location>
</feature>
<dbReference type="InterPro" id="IPR009600">
    <property type="entry name" value="PIG-U"/>
</dbReference>
<dbReference type="InParanoid" id="A0A2P6NJW6"/>
<dbReference type="Pfam" id="PF06728">
    <property type="entry name" value="PIG-U"/>
    <property type="match status" value="1"/>
</dbReference>
<keyword evidence="12" id="KW-1185">Reference proteome</keyword>
<evidence type="ECO:0000256" key="7">
    <source>
        <dbReference type="ARBA" id="ARBA00022989"/>
    </source>
</evidence>
<evidence type="ECO:0000256" key="4">
    <source>
        <dbReference type="ARBA" id="ARBA00022502"/>
    </source>
</evidence>
<evidence type="ECO:0008006" key="13">
    <source>
        <dbReference type="Google" id="ProtNLM"/>
    </source>
</evidence>
<dbReference type="GO" id="GO:0016255">
    <property type="term" value="P:attachment of GPI anchor to protein"/>
    <property type="evidence" value="ECO:0007669"/>
    <property type="project" value="InterPro"/>
</dbReference>
<keyword evidence="7 10" id="KW-1133">Transmembrane helix</keyword>
<dbReference type="GO" id="GO:0042765">
    <property type="term" value="C:GPI-anchor transamidase complex"/>
    <property type="evidence" value="ECO:0007669"/>
    <property type="project" value="InterPro"/>
</dbReference>
<feature type="transmembrane region" description="Helical" evidence="10">
    <location>
        <begin position="287"/>
        <end position="305"/>
    </location>
</feature>
<dbReference type="OrthoDB" id="549017at2759"/>
<dbReference type="AlphaFoldDB" id="A0A2P6NJW6"/>
<sequence length="431" mass="49262">MRLKPVASTTGPMADATSRTKRGWDNHLAPALIVRLLCALSLQTLNNPALLFSRKEFITPITDSKRVFEALFLNEHGVDPYAGDAFHQPPIMLLLYYPFHHFRLPPLYLHLFWLMLDIVIAFLIRSIAFKVLDREQSENKTESKTSWIPNVAFNVYLLNPFTILTSLATSSIVFNNLALVLSLYHAYSGNVVLSIFAAVFSAHLTIYPITTVLPLSIISGSKLRYTLPLSLFFLASLIGISYSIVDNWNFLSKAYAFVIFVNDLTPNIGLFWYFFMEVFKQFRTFFIFAYQYHAFLYTVPLYLRLKHNPLILFWIYLSIVATFKSYPSYGDVALQVGLLPLVCTQFSTTKYGFISGVVAVFVAALAPLFWQMWIYNGSGNANFYYAINLVFTFTQVLFVTDVASIVVGKQNQKEREEEERKAGKKEITREE</sequence>
<dbReference type="FunCoup" id="A0A2P6NJW6">
    <property type="interactions" value="402"/>
</dbReference>
<dbReference type="STRING" id="1890364.A0A2P6NJW6"/>
<feature type="transmembrane region" description="Helical" evidence="10">
    <location>
        <begin position="351"/>
        <end position="370"/>
    </location>
</feature>
<dbReference type="EMBL" id="MDYQ01000067">
    <property type="protein sequence ID" value="PRP84240.1"/>
    <property type="molecule type" value="Genomic_DNA"/>
</dbReference>
<evidence type="ECO:0000256" key="8">
    <source>
        <dbReference type="ARBA" id="ARBA00023136"/>
    </source>
</evidence>
<evidence type="ECO:0000256" key="10">
    <source>
        <dbReference type="SAM" id="Phobius"/>
    </source>
</evidence>
<gene>
    <name evidence="11" type="ORF">PROFUN_08440</name>
</gene>
<dbReference type="UniPathway" id="UPA00196"/>
<comment type="pathway">
    <text evidence="2">Glycolipid biosynthesis; glycosylphosphatidylinositol-anchor biosynthesis.</text>
</comment>
<accession>A0A2P6NJW6</accession>
<comment type="caution">
    <text evidence="11">The sequence shown here is derived from an EMBL/GenBank/DDBJ whole genome shotgun (WGS) entry which is preliminary data.</text>
</comment>
<evidence type="ECO:0000256" key="1">
    <source>
        <dbReference type="ARBA" id="ARBA00004477"/>
    </source>
</evidence>
<keyword evidence="5 10" id="KW-0812">Transmembrane</keyword>
<dbReference type="Proteomes" id="UP000241769">
    <property type="component" value="Unassembled WGS sequence"/>
</dbReference>
<comment type="subcellular location">
    <subcellularLocation>
        <location evidence="1">Endoplasmic reticulum membrane</location>
        <topology evidence="1">Multi-pass membrane protein</topology>
    </subcellularLocation>
</comment>